<keyword evidence="3" id="KW-1185">Reference proteome</keyword>
<evidence type="ECO:0000313" key="3">
    <source>
        <dbReference type="Proteomes" id="UP000198287"/>
    </source>
</evidence>
<reference evidence="2 3" key="1">
    <citation type="submission" date="2015-12" db="EMBL/GenBank/DDBJ databases">
        <title>The genome of Folsomia candida.</title>
        <authorList>
            <person name="Faddeeva A."/>
            <person name="Derks M.F."/>
            <person name="Anvar Y."/>
            <person name="Smit S."/>
            <person name="Van Straalen N."/>
            <person name="Roelofs D."/>
        </authorList>
    </citation>
    <scope>NUCLEOTIDE SEQUENCE [LARGE SCALE GENOMIC DNA]</scope>
    <source>
        <strain evidence="2 3">VU population</strain>
        <tissue evidence="2">Whole body</tissue>
    </source>
</reference>
<dbReference type="SUPFAM" id="SSF56219">
    <property type="entry name" value="DNase I-like"/>
    <property type="match status" value="1"/>
</dbReference>
<sequence length="282" mass="32882">MGFSVFVLTWDIEGKVPRGELKELLLRNPAPDIYAIGLQELEQKQNDRFSYSRHNEKKDDKALEWEQCLENTLPGYVRLTTAKLDGTILFIYIQQSLTAVVENLELKSCGPYSRGDKGPIGAIAARFEMGGVSFCFTNCHLSAQSETLEERNREFYLIWDILKFPNGRCIYDHDHVFMLGILNHRAERGEIFEGFVEAEEDRMIKKYDSDSDYEYYGRKEEMRIPGGCDRILYKGYKAGYKVEEYQQHPYFRMSGEHKPVTGFYRFNFPSYVEIKNSVAWNT</sequence>
<feature type="domain" description="Inositol polyphosphate-related phosphatase" evidence="1">
    <location>
        <begin position="1"/>
        <end position="273"/>
    </location>
</feature>
<comment type="caution">
    <text evidence="2">The sequence shown here is derived from an EMBL/GenBank/DDBJ whole genome shotgun (WGS) entry which is preliminary data.</text>
</comment>
<dbReference type="Pfam" id="PF22669">
    <property type="entry name" value="Exo_endo_phos2"/>
    <property type="match status" value="1"/>
</dbReference>
<proteinExistence type="predicted"/>
<dbReference type="GO" id="GO:0046856">
    <property type="term" value="P:phosphatidylinositol dephosphorylation"/>
    <property type="evidence" value="ECO:0007669"/>
    <property type="project" value="InterPro"/>
</dbReference>
<dbReference type="Gene3D" id="3.60.10.10">
    <property type="entry name" value="Endonuclease/exonuclease/phosphatase"/>
    <property type="match status" value="1"/>
</dbReference>
<dbReference type="PANTHER" id="PTHR11200:SF275">
    <property type="entry name" value="LD06095P"/>
    <property type="match status" value="1"/>
</dbReference>
<evidence type="ECO:0000259" key="1">
    <source>
        <dbReference type="SMART" id="SM00128"/>
    </source>
</evidence>
<dbReference type="InterPro" id="IPR036691">
    <property type="entry name" value="Endo/exonu/phosph_ase_sf"/>
</dbReference>
<accession>A0A226F0W2</accession>
<gene>
    <name evidence="2" type="ORF">Fcan01_01650</name>
</gene>
<dbReference type="InterPro" id="IPR046985">
    <property type="entry name" value="IP5"/>
</dbReference>
<dbReference type="PANTHER" id="PTHR11200">
    <property type="entry name" value="INOSITOL 5-PHOSPHATASE"/>
    <property type="match status" value="1"/>
</dbReference>
<dbReference type="OrthoDB" id="62798at2759"/>
<dbReference type="AlphaFoldDB" id="A0A226F0W2"/>
<dbReference type="SMART" id="SM00128">
    <property type="entry name" value="IPPc"/>
    <property type="match status" value="1"/>
</dbReference>
<dbReference type="EMBL" id="LNIX01000001">
    <property type="protein sequence ID" value="OXA63413.1"/>
    <property type="molecule type" value="Genomic_DNA"/>
</dbReference>
<dbReference type="Proteomes" id="UP000198287">
    <property type="component" value="Unassembled WGS sequence"/>
</dbReference>
<evidence type="ECO:0000313" key="2">
    <source>
        <dbReference type="EMBL" id="OXA63413.1"/>
    </source>
</evidence>
<protein>
    <submittedName>
        <fullName evidence="2">Inositol polyphosphate 5-phosphatase OCRL-1</fullName>
    </submittedName>
</protein>
<name>A0A226F0W2_FOLCA</name>
<organism evidence="2 3">
    <name type="scientific">Folsomia candida</name>
    <name type="common">Springtail</name>
    <dbReference type="NCBI Taxonomy" id="158441"/>
    <lineage>
        <taxon>Eukaryota</taxon>
        <taxon>Metazoa</taxon>
        <taxon>Ecdysozoa</taxon>
        <taxon>Arthropoda</taxon>
        <taxon>Hexapoda</taxon>
        <taxon>Collembola</taxon>
        <taxon>Entomobryomorpha</taxon>
        <taxon>Isotomoidea</taxon>
        <taxon>Isotomidae</taxon>
        <taxon>Proisotominae</taxon>
        <taxon>Folsomia</taxon>
    </lineage>
</organism>
<dbReference type="GO" id="GO:0004439">
    <property type="term" value="F:phosphatidylinositol-4,5-bisphosphate 5-phosphatase activity"/>
    <property type="evidence" value="ECO:0007669"/>
    <property type="project" value="TreeGrafter"/>
</dbReference>
<dbReference type="InterPro" id="IPR000300">
    <property type="entry name" value="IPPc"/>
</dbReference>
<dbReference type="STRING" id="158441.A0A226F0W2"/>